<keyword evidence="4" id="KW-1185">Reference proteome</keyword>
<evidence type="ECO:0000313" key="4">
    <source>
        <dbReference type="Proteomes" id="UP001642406"/>
    </source>
</evidence>
<organism evidence="3 4">
    <name type="scientific">Sporothrix bragantina</name>
    <dbReference type="NCBI Taxonomy" id="671064"/>
    <lineage>
        <taxon>Eukaryota</taxon>
        <taxon>Fungi</taxon>
        <taxon>Dikarya</taxon>
        <taxon>Ascomycota</taxon>
        <taxon>Pezizomycotina</taxon>
        <taxon>Sordariomycetes</taxon>
        <taxon>Sordariomycetidae</taxon>
        <taxon>Ophiostomatales</taxon>
        <taxon>Ophiostomataceae</taxon>
        <taxon>Sporothrix</taxon>
    </lineage>
</organism>
<gene>
    <name evidence="3" type="ORF">SBRCBS47491_005970</name>
</gene>
<dbReference type="Proteomes" id="UP001642406">
    <property type="component" value="Unassembled WGS sequence"/>
</dbReference>
<feature type="transmembrane region" description="Helical" evidence="1">
    <location>
        <begin position="224"/>
        <end position="242"/>
    </location>
</feature>
<keyword evidence="1" id="KW-1133">Transmembrane helix</keyword>
<dbReference type="InterPro" id="IPR037119">
    <property type="entry name" value="Haem_oxidase_HugZ-like_sf"/>
</dbReference>
<dbReference type="PANTHER" id="PTHR37783">
    <property type="entry name" value="MEMBRANE PROTEIN, PUTATIVE (AFU_ORTHOLOGUE AFUA_1G04315)-RELATED"/>
    <property type="match status" value="1"/>
</dbReference>
<feature type="transmembrane region" description="Helical" evidence="1">
    <location>
        <begin position="132"/>
        <end position="152"/>
    </location>
</feature>
<evidence type="ECO:0000313" key="3">
    <source>
        <dbReference type="EMBL" id="CAK7225676.1"/>
    </source>
</evidence>
<evidence type="ECO:0000256" key="1">
    <source>
        <dbReference type="SAM" id="Phobius"/>
    </source>
</evidence>
<accession>A0ABP0C239</accession>
<keyword evidence="1" id="KW-0472">Membrane</keyword>
<protein>
    <recommendedName>
        <fullName evidence="2">DUF2470 domain-containing protein</fullName>
    </recommendedName>
</protein>
<proteinExistence type="predicted"/>
<reference evidence="3 4" key="1">
    <citation type="submission" date="2024-01" db="EMBL/GenBank/DDBJ databases">
        <authorList>
            <person name="Allen C."/>
            <person name="Tagirdzhanova G."/>
        </authorList>
    </citation>
    <scope>NUCLEOTIDE SEQUENCE [LARGE SCALE GENOMIC DNA]</scope>
</reference>
<name>A0ABP0C239_9PEZI</name>
<dbReference type="PANTHER" id="PTHR37783:SF1">
    <property type="entry name" value="MEMBRANE PROTEIN, PUTATIVE (AFU_ORTHOLOGUE AFUA_1G04315)-RELATED"/>
    <property type="match status" value="1"/>
</dbReference>
<keyword evidence="1" id="KW-0812">Transmembrane</keyword>
<dbReference type="EMBL" id="CAWUHC010000055">
    <property type="protein sequence ID" value="CAK7225676.1"/>
    <property type="molecule type" value="Genomic_DNA"/>
</dbReference>
<dbReference type="Pfam" id="PF10615">
    <property type="entry name" value="DUF2470"/>
    <property type="match status" value="1"/>
</dbReference>
<dbReference type="Gene3D" id="3.20.180.10">
    <property type="entry name" value="PNP-oxidase-like"/>
    <property type="match status" value="1"/>
</dbReference>
<evidence type="ECO:0000259" key="2">
    <source>
        <dbReference type="Pfam" id="PF10615"/>
    </source>
</evidence>
<comment type="caution">
    <text evidence="3">The sequence shown here is derived from an EMBL/GenBank/DDBJ whole genome shotgun (WGS) entry which is preliminary data.</text>
</comment>
<sequence>MAEIDAKSKQATMAHMNRDHSLDLGLYLRFVNGLSAKQLAAEGNPEMVDMDLKAMYIRTSITGTVHVVPLNPPMAAWGERRQRLIDLAMEARKAFGVPLPEHGPPSGAQVAPPASGAPASGKQPIKFQAPGVIDLLVMFGVVLYFVLCGLVITGNDASATDIWTRALGAVGITKNNFIFGGPDGFRLMMRLTGIPVLAIHVVESWWMATTRLAPHKMKPLSLDWTLWTGLTFLIGFGSFLRFDRLARRQARTAAASAKKH</sequence>
<feature type="domain" description="DUF2470" evidence="2">
    <location>
        <begin position="10"/>
        <end position="87"/>
    </location>
</feature>
<dbReference type="InterPro" id="IPR019595">
    <property type="entry name" value="DUF2470"/>
</dbReference>